<dbReference type="SMART" id="SM01236">
    <property type="entry name" value="Haem_oxygenase_2"/>
    <property type="match status" value="1"/>
</dbReference>
<dbReference type="Proteomes" id="UP000641646">
    <property type="component" value="Unassembled WGS sequence"/>
</dbReference>
<reference evidence="2" key="2">
    <citation type="submission" date="2020-08" db="EMBL/GenBank/DDBJ databases">
        <authorList>
            <person name="Chen M."/>
            <person name="Teng W."/>
            <person name="Zhao L."/>
            <person name="Hu C."/>
            <person name="Zhou Y."/>
            <person name="Han B."/>
            <person name="Song L."/>
            <person name="Shu W."/>
        </authorList>
    </citation>
    <scope>NUCLEOTIDE SEQUENCE</scope>
    <source>
        <strain evidence="2">FACHB-1375</strain>
    </source>
</reference>
<proteinExistence type="predicted"/>
<dbReference type="GO" id="GO:0016491">
    <property type="term" value="F:oxidoreductase activity"/>
    <property type="evidence" value="ECO:0007669"/>
    <property type="project" value="UniProtKB-KW"/>
</dbReference>
<evidence type="ECO:0000313" key="3">
    <source>
        <dbReference type="Proteomes" id="UP000641646"/>
    </source>
</evidence>
<dbReference type="PANTHER" id="PTHR40279:SF3">
    <property type="entry name" value="4-AMINOBENZOATE SYNTHASE"/>
    <property type="match status" value="1"/>
</dbReference>
<dbReference type="RefSeq" id="WP_190464570.1">
    <property type="nucleotide sequence ID" value="NZ_JACJPW010000025.1"/>
</dbReference>
<evidence type="ECO:0000313" key="2">
    <source>
        <dbReference type="EMBL" id="MBD2181760.1"/>
    </source>
</evidence>
<dbReference type="EMBL" id="JACJPW010000025">
    <property type="protein sequence ID" value="MBD2181760.1"/>
    <property type="molecule type" value="Genomic_DNA"/>
</dbReference>
<gene>
    <name evidence="2" type="ORF">H6G03_11690</name>
</gene>
<dbReference type="SUPFAM" id="SSF48613">
    <property type="entry name" value="Heme oxygenase-like"/>
    <property type="match status" value="1"/>
</dbReference>
<keyword evidence="3" id="KW-1185">Reference proteome</keyword>
<evidence type="ECO:0000256" key="1">
    <source>
        <dbReference type="ARBA" id="ARBA00023002"/>
    </source>
</evidence>
<reference evidence="2" key="1">
    <citation type="journal article" date="2015" name="ISME J.">
        <title>Draft Genome Sequence of Streptomyces incarnatus NRRL8089, which Produces the Nucleoside Antibiotic Sinefungin.</title>
        <authorList>
            <person name="Oshima K."/>
            <person name="Hattori M."/>
            <person name="Shimizu H."/>
            <person name="Fukuda K."/>
            <person name="Nemoto M."/>
            <person name="Inagaki K."/>
            <person name="Tamura T."/>
        </authorList>
    </citation>
    <scope>NUCLEOTIDE SEQUENCE</scope>
    <source>
        <strain evidence="2">FACHB-1375</strain>
    </source>
</reference>
<dbReference type="PANTHER" id="PTHR40279">
    <property type="entry name" value="PQQC-LIKE PROTEIN"/>
    <property type="match status" value="1"/>
</dbReference>
<dbReference type="Pfam" id="PF14518">
    <property type="entry name" value="Haem_oxygenas_2"/>
    <property type="match status" value="1"/>
</dbReference>
<comment type="caution">
    <text evidence="2">The sequence shown here is derived from an EMBL/GenBank/DDBJ whole genome shotgun (WGS) entry which is preliminary data.</text>
</comment>
<name>A0A926ZGB4_9CYAN</name>
<dbReference type="InterPro" id="IPR039068">
    <property type="entry name" value="PqqC-like"/>
</dbReference>
<dbReference type="InterPro" id="IPR016084">
    <property type="entry name" value="Haem_Oase-like_multi-hlx"/>
</dbReference>
<keyword evidence="1" id="KW-0560">Oxidoreductase</keyword>
<dbReference type="AlphaFoldDB" id="A0A926ZGB4"/>
<sequence length="248" mass="27874">MQILEDKPFAIEDFPIAPSLIWEDLIAIPTLEAAVLRVAAVYDFRRHPYIIWMQSNSTSRDAFRRSQLPFRFAVESFSQALAAVLARTPLLEARLPLAENVAEEHGHGERLRSHKYTFRQYLRALGATAAELETACSTNVLAFNQSILTYCLTQPGEVGAAMLGIIEYLYVGISGSIAHTLRDRAWTAPGSQSHYAVHEKLDTEHARDLLILAEPAWNEPRSRVLVAQGLVLGAHYFWSLYRDLQPSL</sequence>
<accession>A0A926ZGB4</accession>
<dbReference type="Gene3D" id="1.20.910.10">
    <property type="entry name" value="Heme oxygenase-like"/>
    <property type="match status" value="1"/>
</dbReference>
<protein>
    <submittedName>
        <fullName evidence="2">Iron-containing redox enzyme family protein</fullName>
    </submittedName>
</protein>
<organism evidence="2 3">
    <name type="scientific">Aerosakkonema funiforme FACHB-1375</name>
    <dbReference type="NCBI Taxonomy" id="2949571"/>
    <lineage>
        <taxon>Bacteria</taxon>
        <taxon>Bacillati</taxon>
        <taxon>Cyanobacteriota</taxon>
        <taxon>Cyanophyceae</taxon>
        <taxon>Oscillatoriophycideae</taxon>
        <taxon>Aerosakkonematales</taxon>
        <taxon>Aerosakkonemataceae</taxon>
        <taxon>Aerosakkonema</taxon>
    </lineage>
</organism>